<dbReference type="RefSeq" id="WP_073005554.1">
    <property type="nucleotide sequence ID" value="NZ_FQZO01000002.1"/>
</dbReference>
<dbReference type="OrthoDB" id="4457835at2"/>
<keyword evidence="2" id="KW-1185">Reference proteome</keyword>
<sequence length="140" mass="15657">MSSEDNRNFVKSLEEATYKQITEVLKNTEKGCIFLEGEAKKNCPVDQGPLRAAMFHDVSLTPTEIIGTVANSMEIAPYVHQGTGVYAVNGDGRKTPWKYEAKSGKYKGWHTTVGQRPKPFLEYSKIFNKDKINKILGGDK</sequence>
<dbReference type="EMBL" id="FQZO01000002">
    <property type="protein sequence ID" value="SHI90098.1"/>
    <property type="molecule type" value="Genomic_DNA"/>
</dbReference>
<gene>
    <name evidence="1" type="ORF">SAMN05444401_1731</name>
</gene>
<protein>
    <recommendedName>
        <fullName evidence="3">Phage protein, HK97 gp10 family</fullName>
    </recommendedName>
</protein>
<dbReference type="Proteomes" id="UP000184080">
    <property type="component" value="Unassembled WGS sequence"/>
</dbReference>
<proteinExistence type="predicted"/>
<evidence type="ECO:0000313" key="1">
    <source>
        <dbReference type="EMBL" id="SHI90098.1"/>
    </source>
</evidence>
<evidence type="ECO:0000313" key="2">
    <source>
        <dbReference type="Proteomes" id="UP000184080"/>
    </source>
</evidence>
<dbReference type="AlphaFoldDB" id="A0A1M6EXE3"/>
<dbReference type="STRING" id="1121298.SAMN05444401_1731"/>
<accession>A0A1M6EXE3</accession>
<organism evidence="1 2">
    <name type="scientific">Clostridium amylolyticum</name>
    <dbReference type="NCBI Taxonomy" id="1121298"/>
    <lineage>
        <taxon>Bacteria</taxon>
        <taxon>Bacillati</taxon>
        <taxon>Bacillota</taxon>
        <taxon>Clostridia</taxon>
        <taxon>Eubacteriales</taxon>
        <taxon>Clostridiaceae</taxon>
        <taxon>Clostridium</taxon>
    </lineage>
</organism>
<name>A0A1M6EXE3_9CLOT</name>
<reference evidence="1 2" key="1">
    <citation type="submission" date="2016-11" db="EMBL/GenBank/DDBJ databases">
        <authorList>
            <person name="Jaros S."/>
            <person name="Januszkiewicz K."/>
            <person name="Wedrychowicz H."/>
        </authorList>
    </citation>
    <scope>NUCLEOTIDE SEQUENCE [LARGE SCALE GENOMIC DNA]</scope>
    <source>
        <strain evidence="1 2">DSM 21864</strain>
    </source>
</reference>
<evidence type="ECO:0008006" key="3">
    <source>
        <dbReference type="Google" id="ProtNLM"/>
    </source>
</evidence>